<comment type="similarity">
    <text evidence="7 12">Belongs to the GCKR-like family. MurNAc-6-P etherase subfamily.</text>
</comment>
<evidence type="ECO:0000313" key="15">
    <source>
        <dbReference type="Proteomes" id="UP000000271"/>
    </source>
</evidence>
<comment type="pathway">
    <text evidence="5">Amino-sugar metabolism; 1,6-anhydro-N-acetylmuramate degradation.</text>
</comment>
<evidence type="ECO:0000256" key="4">
    <source>
        <dbReference type="ARBA" id="ARBA00051747"/>
    </source>
</evidence>
<dbReference type="InterPro" id="IPR046348">
    <property type="entry name" value="SIS_dom_sf"/>
</dbReference>
<dbReference type="Proteomes" id="UP000000271">
    <property type="component" value="Chromosome"/>
</dbReference>
<dbReference type="InterPro" id="IPR005488">
    <property type="entry name" value="Etherase_MurQ"/>
</dbReference>
<dbReference type="FunFam" id="3.40.50.10490:FF:000014">
    <property type="entry name" value="N-acetylmuramic acid 6-phosphate etherase"/>
    <property type="match status" value="1"/>
</dbReference>
<comment type="subunit">
    <text evidence="1 12">Homodimer.</text>
</comment>
<comment type="miscellaneous">
    <text evidence="12">A lyase-type mechanism (elimination/hydration) is suggested for the cleavage of the lactyl ether bond of MurNAc 6-phosphate, with the formation of an alpha,beta-unsaturated aldehyde intermediate with (E)-stereochemistry, followed by the syn addition of water to give product.</text>
</comment>
<dbReference type="GO" id="GO:0016835">
    <property type="term" value="F:carbon-oxygen lyase activity"/>
    <property type="evidence" value="ECO:0007669"/>
    <property type="project" value="UniProtKB-UniRule"/>
</dbReference>
<dbReference type="PROSITE" id="PS51464">
    <property type="entry name" value="SIS"/>
    <property type="match status" value="1"/>
</dbReference>
<dbReference type="HAMAP" id="MF_00068">
    <property type="entry name" value="MurQ"/>
    <property type="match status" value="1"/>
</dbReference>
<dbReference type="CDD" id="cd05007">
    <property type="entry name" value="SIS_Etherase"/>
    <property type="match status" value="1"/>
</dbReference>
<dbReference type="InterPro" id="IPR001347">
    <property type="entry name" value="SIS_dom"/>
</dbReference>
<dbReference type="Gene3D" id="3.40.50.10490">
    <property type="entry name" value="Glucose-6-phosphate isomerase like protein, domain 1"/>
    <property type="match status" value="1"/>
</dbReference>
<dbReference type="AlphaFoldDB" id="D6XVW4"/>
<dbReference type="STRING" id="439292.Bsel_0190"/>
<feature type="active site" evidence="12">
    <location>
        <position position="116"/>
    </location>
</feature>
<evidence type="ECO:0000256" key="9">
    <source>
        <dbReference type="ARBA" id="ARBA00070061"/>
    </source>
</evidence>
<accession>D6XVW4</accession>
<dbReference type="EMBL" id="CP001791">
    <property type="protein sequence ID" value="ADH97737.1"/>
    <property type="molecule type" value="Genomic_DNA"/>
</dbReference>
<dbReference type="HOGENOM" id="CLU_049049_1_1_9"/>
<dbReference type="EC" id="4.2.1.126" evidence="8 12"/>
<dbReference type="FunFam" id="1.10.8.1080:FF:000001">
    <property type="entry name" value="N-acetylmuramic acid 6-phosphate etherase"/>
    <property type="match status" value="1"/>
</dbReference>
<dbReference type="NCBIfam" id="NF009222">
    <property type="entry name" value="PRK12570.1"/>
    <property type="match status" value="1"/>
</dbReference>
<comment type="pathway">
    <text evidence="6">Cell wall biogenesis.</text>
</comment>
<evidence type="ECO:0000256" key="11">
    <source>
        <dbReference type="ARBA" id="ARBA00084049"/>
    </source>
</evidence>
<protein>
    <recommendedName>
        <fullName evidence="9 12">N-acetylmuramic acid 6-phosphate etherase</fullName>
        <shortName evidence="12">MurNAc-6-P etherase</shortName>
        <ecNumber evidence="8 12">4.2.1.126</ecNumber>
    </recommendedName>
    <alternativeName>
        <fullName evidence="11 12">N-acetylmuramic acid 6-phosphate hydrolase</fullName>
    </alternativeName>
    <alternativeName>
        <fullName evidence="10 12">N-acetylmuramic acid 6-phosphate lyase</fullName>
    </alternativeName>
</protein>
<dbReference type="eggNOG" id="COG2103">
    <property type="taxonomic scope" value="Bacteria"/>
</dbReference>
<evidence type="ECO:0000256" key="12">
    <source>
        <dbReference type="HAMAP-Rule" id="MF_00068"/>
    </source>
</evidence>
<dbReference type="KEGG" id="bse:Bsel_0190"/>
<proteinExistence type="inferred from homology"/>
<dbReference type="GO" id="GO:0009254">
    <property type="term" value="P:peptidoglycan turnover"/>
    <property type="evidence" value="ECO:0007669"/>
    <property type="project" value="TreeGrafter"/>
</dbReference>
<evidence type="ECO:0000256" key="5">
    <source>
        <dbReference type="ARBA" id="ARBA00060595"/>
    </source>
</evidence>
<feature type="active site" description="Proton donor" evidence="12">
    <location>
        <position position="85"/>
    </location>
</feature>
<comment type="function">
    <text evidence="12">Specifically catalyzes the cleavage of the D-lactyl ether substituent of MurNAc 6-phosphate, producing GlcNAc 6-phosphate and D-lactate.</text>
</comment>
<dbReference type="RefSeq" id="WP_013171166.1">
    <property type="nucleotide sequence ID" value="NC_014219.1"/>
</dbReference>
<feature type="domain" description="SIS" evidence="13">
    <location>
        <begin position="57"/>
        <end position="220"/>
    </location>
</feature>
<organism evidence="14 15">
    <name type="scientific">Bacillus selenitireducens (strain ATCC 700615 / DSM 15326 / MLS10)</name>
    <dbReference type="NCBI Taxonomy" id="439292"/>
    <lineage>
        <taxon>Bacteria</taxon>
        <taxon>Bacillati</taxon>
        <taxon>Bacillota</taxon>
        <taxon>Bacilli</taxon>
        <taxon>Bacillales</taxon>
        <taxon>Bacillaceae</taxon>
        <taxon>Salisediminibacterium</taxon>
    </lineage>
</organism>
<dbReference type="PROSITE" id="PS01272">
    <property type="entry name" value="GCKR"/>
    <property type="match status" value="1"/>
</dbReference>
<dbReference type="GO" id="GO:0016803">
    <property type="term" value="F:ether hydrolase activity"/>
    <property type="evidence" value="ECO:0007669"/>
    <property type="project" value="TreeGrafter"/>
</dbReference>
<name>D6XVW4_BACIE</name>
<keyword evidence="15" id="KW-1185">Reference proteome</keyword>
<evidence type="ECO:0000256" key="3">
    <source>
        <dbReference type="ARBA" id="ARBA00023277"/>
    </source>
</evidence>
<dbReference type="Gene3D" id="1.10.8.1080">
    <property type="match status" value="1"/>
</dbReference>
<dbReference type="PANTHER" id="PTHR10088:SF4">
    <property type="entry name" value="GLUCOKINASE REGULATORY PROTEIN"/>
    <property type="match status" value="1"/>
</dbReference>
<dbReference type="InterPro" id="IPR005486">
    <property type="entry name" value="Glucokinase_regulatory_CS"/>
</dbReference>
<dbReference type="GO" id="GO:0097367">
    <property type="term" value="F:carbohydrate derivative binding"/>
    <property type="evidence" value="ECO:0007669"/>
    <property type="project" value="InterPro"/>
</dbReference>
<dbReference type="Pfam" id="PF22645">
    <property type="entry name" value="GKRP_SIS_N"/>
    <property type="match status" value="1"/>
</dbReference>
<dbReference type="Pfam" id="PF20741">
    <property type="entry name" value="GKRP-like_C"/>
    <property type="match status" value="1"/>
</dbReference>
<keyword evidence="2 12" id="KW-0456">Lyase</keyword>
<gene>
    <name evidence="12" type="primary">murQ</name>
    <name evidence="14" type="ordered locus">Bsel_0190</name>
</gene>
<evidence type="ECO:0000256" key="7">
    <source>
        <dbReference type="ARBA" id="ARBA00061234"/>
    </source>
</evidence>
<evidence type="ECO:0000256" key="6">
    <source>
        <dbReference type="ARBA" id="ARBA00060672"/>
    </source>
</evidence>
<dbReference type="GO" id="GO:0097173">
    <property type="term" value="P:N-acetylmuramic acid catabolic process"/>
    <property type="evidence" value="ECO:0007669"/>
    <property type="project" value="UniProtKB-UniPathway"/>
</dbReference>
<comment type="pathway">
    <text evidence="12">Amino-sugar metabolism; N-acetylmuramate degradation.</text>
</comment>
<dbReference type="GO" id="GO:0046348">
    <property type="term" value="P:amino sugar catabolic process"/>
    <property type="evidence" value="ECO:0007669"/>
    <property type="project" value="InterPro"/>
</dbReference>
<dbReference type="InterPro" id="IPR040190">
    <property type="entry name" value="MURQ/GCKR"/>
</dbReference>
<keyword evidence="3 12" id="KW-0119">Carbohydrate metabolism</keyword>
<reference evidence="14" key="1">
    <citation type="submission" date="2009-10" db="EMBL/GenBank/DDBJ databases">
        <title>Complete sequence of Bacillus selenitireducens MLS10.</title>
        <authorList>
            <consortium name="US DOE Joint Genome Institute"/>
            <person name="Lucas S."/>
            <person name="Copeland A."/>
            <person name="Lapidus A."/>
            <person name="Glavina del Rio T."/>
            <person name="Dalin E."/>
            <person name="Tice H."/>
            <person name="Bruce D."/>
            <person name="Goodwin L."/>
            <person name="Pitluck S."/>
            <person name="Sims D."/>
            <person name="Brettin T."/>
            <person name="Detter J.C."/>
            <person name="Han C."/>
            <person name="Larimer F."/>
            <person name="Land M."/>
            <person name="Hauser L."/>
            <person name="Kyrpides N."/>
            <person name="Ovchinnikova G."/>
            <person name="Stolz J."/>
        </authorList>
    </citation>
    <scope>NUCLEOTIDE SEQUENCE [LARGE SCALE GENOMIC DNA]</scope>
    <source>
        <strain evidence="14">MLS10</strain>
    </source>
</reference>
<evidence type="ECO:0000256" key="2">
    <source>
        <dbReference type="ARBA" id="ARBA00023239"/>
    </source>
</evidence>
<evidence type="ECO:0000313" key="14">
    <source>
        <dbReference type="EMBL" id="ADH97737.1"/>
    </source>
</evidence>
<evidence type="ECO:0000259" key="13">
    <source>
        <dbReference type="PROSITE" id="PS51464"/>
    </source>
</evidence>
<evidence type="ECO:0000256" key="1">
    <source>
        <dbReference type="ARBA" id="ARBA00011738"/>
    </source>
</evidence>
<dbReference type="PANTHER" id="PTHR10088">
    <property type="entry name" value="GLUCOKINASE REGULATORY PROTEIN"/>
    <property type="match status" value="1"/>
</dbReference>
<dbReference type="SUPFAM" id="SSF53697">
    <property type="entry name" value="SIS domain"/>
    <property type="match status" value="1"/>
</dbReference>
<dbReference type="NCBIfam" id="NF003915">
    <property type="entry name" value="PRK05441.1"/>
    <property type="match status" value="1"/>
</dbReference>
<evidence type="ECO:0000256" key="10">
    <source>
        <dbReference type="ARBA" id="ARBA00077905"/>
    </source>
</evidence>
<comment type="catalytic activity">
    <reaction evidence="4 12">
        <text>N-acetyl-D-muramate 6-phosphate + H2O = N-acetyl-D-glucosamine 6-phosphate + (R)-lactate</text>
        <dbReference type="Rhea" id="RHEA:26410"/>
        <dbReference type="ChEBI" id="CHEBI:15377"/>
        <dbReference type="ChEBI" id="CHEBI:16004"/>
        <dbReference type="ChEBI" id="CHEBI:57513"/>
        <dbReference type="ChEBI" id="CHEBI:58722"/>
        <dbReference type="EC" id="4.2.1.126"/>
    </reaction>
</comment>
<dbReference type="NCBIfam" id="TIGR00274">
    <property type="entry name" value="N-acetylmuramic acid 6-phosphate etherase"/>
    <property type="match status" value="1"/>
</dbReference>
<dbReference type="GO" id="GO:0016301">
    <property type="term" value="F:kinase activity"/>
    <property type="evidence" value="ECO:0007669"/>
    <property type="project" value="UniProtKB-KW"/>
</dbReference>
<dbReference type="UniPathway" id="UPA00342"/>
<evidence type="ECO:0000256" key="8">
    <source>
        <dbReference type="ARBA" id="ARBA00067056"/>
    </source>
</evidence>
<sequence>MTINLSDLTTERRNERTKHIDQLSSFEILSMINEEDHLIAESVKKEMKAINNVVEVVCERFKKGGKLVYIGAGTSGRIGVLDAAEAPPTFRTDPEMIQALIAGGDQAMFHAIEGAEDSKEQAKQDLERLNLSKDDVIIAIAASGRTPYAKGAVEYGNEINAVTVGLSCNKGSELSALAQLAIEVEVGPEVITGSTRMKAATAQKLVLNMISTSSMILIGKIFENLMVDLKASNHKLQERAKSITSAITGCSEEEVEQTLIKADFEVKPAIVMLKTGVSLVEAKEKLKQHRGFVRKAIESQSK</sequence>